<reference evidence="3" key="1">
    <citation type="submission" date="2016-10" db="EMBL/GenBank/DDBJ databases">
        <authorList>
            <person name="Varghese N."/>
        </authorList>
    </citation>
    <scope>NUCLEOTIDE SEQUENCE [LARGE SCALE GENOMIC DNA]</scope>
    <source>
        <strain evidence="3">HL 19</strain>
    </source>
</reference>
<dbReference type="PATRIC" id="fig|381306.5.peg.21"/>
<keyword evidence="2" id="KW-0378">Hydrolase</keyword>
<dbReference type="InterPro" id="IPR003607">
    <property type="entry name" value="HD/PDEase_dom"/>
</dbReference>
<dbReference type="AlphaFoldDB" id="A0A0P9CLM7"/>
<evidence type="ECO:0000313" key="3">
    <source>
        <dbReference type="Proteomes" id="UP000183104"/>
    </source>
</evidence>
<dbReference type="RefSeq" id="WP_054965903.1">
    <property type="nucleotide sequence ID" value="NZ_FMUN01000003.1"/>
</dbReference>
<dbReference type="SMART" id="SM00471">
    <property type="entry name" value="HDc"/>
    <property type="match status" value="1"/>
</dbReference>
<proteinExistence type="predicted"/>
<dbReference type="PANTHER" id="PTHR46246:SF1">
    <property type="entry name" value="GUANOSINE-3',5'-BIS(DIPHOSPHATE) 3'-PYROPHOSPHOHYDROLASE MESH1"/>
    <property type="match status" value="1"/>
</dbReference>
<feature type="domain" description="HD/PDEase" evidence="1">
    <location>
        <begin position="34"/>
        <end position="143"/>
    </location>
</feature>
<dbReference type="OrthoDB" id="9802385at2"/>
<keyword evidence="3" id="KW-1185">Reference proteome</keyword>
<dbReference type="SUPFAM" id="SSF109604">
    <property type="entry name" value="HD-domain/PDEase-like"/>
    <property type="match status" value="1"/>
</dbReference>
<dbReference type="EMBL" id="FMUN01000003">
    <property type="protein sequence ID" value="SCY08951.1"/>
    <property type="molecule type" value="Genomic_DNA"/>
</dbReference>
<protein>
    <submittedName>
        <fullName evidence="2">Metal dependent phosphohydrolase</fullName>
    </submittedName>
</protein>
<accession>A0A0P9CLM7</accession>
<dbReference type="PANTHER" id="PTHR46246">
    <property type="entry name" value="GUANOSINE-3',5'-BIS(DIPHOSPHATE) 3'-PYROPHOSPHOHYDROLASE MESH1"/>
    <property type="match status" value="1"/>
</dbReference>
<sequence length="195" mass="21754">MAPPQEAFQPLSERFDRALALASERHRDHNRKGTAIPYISHLMAVSALVLENGGDEDEAIAGLLHDLVEDTDTTVEEIRERFGDKVAGIVDACSDADTQPKPPWRERKEAYIAHLRDSPEPVQRVSAADKLHNARSLLADYRDQGEALWERFNAGPEDTLWFYRGVLDTLDARALPGLTGELDRVLGTLESLREG</sequence>
<gene>
    <name evidence="2" type="ORF">SAMN05661077_1154</name>
</gene>
<evidence type="ECO:0000313" key="2">
    <source>
        <dbReference type="EMBL" id="SCY08951.1"/>
    </source>
</evidence>
<dbReference type="Pfam" id="PF13328">
    <property type="entry name" value="HD_4"/>
    <property type="match status" value="1"/>
</dbReference>
<dbReference type="Proteomes" id="UP000183104">
    <property type="component" value="Unassembled WGS sequence"/>
</dbReference>
<organism evidence="2 3">
    <name type="scientific">Thiohalorhabdus denitrificans</name>
    <dbReference type="NCBI Taxonomy" id="381306"/>
    <lineage>
        <taxon>Bacteria</taxon>
        <taxon>Pseudomonadati</taxon>
        <taxon>Pseudomonadota</taxon>
        <taxon>Gammaproteobacteria</taxon>
        <taxon>Thiohalorhabdales</taxon>
        <taxon>Thiohalorhabdaceae</taxon>
        <taxon>Thiohalorhabdus</taxon>
    </lineage>
</organism>
<evidence type="ECO:0000259" key="1">
    <source>
        <dbReference type="SMART" id="SM00471"/>
    </source>
</evidence>
<dbReference type="GO" id="GO:0008893">
    <property type="term" value="F:guanosine-3',5'-bis(diphosphate) 3'-diphosphatase activity"/>
    <property type="evidence" value="ECO:0007669"/>
    <property type="project" value="TreeGrafter"/>
</dbReference>
<name>A0A0P9CLM7_9GAMM</name>
<dbReference type="InterPro" id="IPR052194">
    <property type="entry name" value="MESH1"/>
</dbReference>
<dbReference type="Gene3D" id="1.10.3210.10">
    <property type="entry name" value="Hypothetical protein af1432"/>
    <property type="match status" value="1"/>
</dbReference>
<dbReference type="STRING" id="381306.AN478_06970"/>